<dbReference type="PANTHER" id="PTHR30136">
    <property type="entry name" value="HELIX-TURN-HELIX TRANSCRIPTIONAL REGULATOR, ICLR FAMILY"/>
    <property type="match status" value="1"/>
</dbReference>
<dbReference type="SUPFAM" id="SSF46785">
    <property type="entry name" value="Winged helix' DNA-binding domain"/>
    <property type="match status" value="1"/>
</dbReference>
<feature type="compositionally biased region" description="Gly residues" evidence="1">
    <location>
        <begin position="81"/>
        <end position="91"/>
    </location>
</feature>
<dbReference type="InterPro" id="IPR036390">
    <property type="entry name" value="WH_DNA-bd_sf"/>
</dbReference>
<name>A0AB39QEA5_9ACTN</name>
<dbReference type="InterPro" id="IPR005471">
    <property type="entry name" value="Tscrpt_reg_IclR_N"/>
</dbReference>
<sequence length="128" mass="13843">MEQVGQARLTTLATAAGLPKTTARRLLEQLVELGAVERSGGVFRMGPRIFRLGASWQPSPGLLAAARRPVRELARADRGDGGSVRAGGGPYDGRRDGARRVGGRPARAQRHDLSLEHRRREGARRRSG</sequence>
<dbReference type="Gene3D" id="1.10.10.10">
    <property type="entry name" value="Winged helix-like DNA-binding domain superfamily/Winged helix DNA-binding domain"/>
    <property type="match status" value="1"/>
</dbReference>
<organism evidence="3">
    <name type="scientific">Streptomyces sp. R28</name>
    <dbReference type="NCBI Taxonomy" id="3238628"/>
    <lineage>
        <taxon>Bacteria</taxon>
        <taxon>Bacillati</taxon>
        <taxon>Actinomycetota</taxon>
        <taxon>Actinomycetes</taxon>
        <taxon>Kitasatosporales</taxon>
        <taxon>Streptomycetaceae</taxon>
        <taxon>Streptomyces</taxon>
    </lineage>
</organism>
<evidence type="ECO:0000256" key="1">
    <source>
        <dbReference type="SAM" id="MobiDB-lite"/>
    </source>
</evidence>
<dbReference type="GO" id="GO:0003700">
    <property type="term" value="F:DNA-binding transcription factor activity"/>
    <property type="evidence" value="ECO:0007669"/>
    <property type="project" value="TreeGrafter"/>
</dbReference>
<feature type="domain" description="HTH iclR-type" evidence="2">
    <location>
        <begin position="1"/>
        <end position="47"/>
    </location>
</feature>
<evidence type="ECO:0000313" key="3">
    <source>
        <dbReference type="EMBL" id="XDQ40746.1"/>
    </source>
</evidence>
<feature type="compositionally biased region" description="Basic and acidic residues" evidence="1">
    <location>
        <begin position="109"/>
        <end position="119"/>
    </location>
</feature>
<dbReference type="GO" id="GO:0045892">
    <property type="term" value="P:negative regulation of DNA-templated transcription"/>
    <property type="evidence" value="ECO:0007669"/>
    <property type="project" value="TreeGrafter"/>
</dbReference>
<feature type="region of interest" description="Disordered" evidence="1">
    <location>
        <begin position="73"/>
        <end position="128"/>
    </location>
</feature>
<accession>A0AB39QEA5</accession>
<evidence type="ECO:0000259" key="2">
    <source>
        <dbReference type="PROSITE" id="PS51077"/>
    </source>
</evidence>
<protein>
    <submittedName>
        <fullName evidence="3">Helix-turn-helix domain-containing protein</fullName>
    </submittedName>
</protein>
<gene>
    <name evidence="3" type="ORF">AB5J49_44305</name>
</gene>
<dbReference type="EMBL" id="CP163439">
    <property type="protein sequence ID" value="XDQ40746.1"/>
    <property type="molecule type" value="Genomic_DNA"/>
</dbReference>
<proteinExistence type="predicted"/>
<dbReference type="SMART" id="SM00346">
    <property type="entry name" value="HTH_ICLR"/>
    <property type="match status" value="1"/>
</dbReference>
<dbReference type="Pfam" id="PF09339">
    <property type="entry name" value="HTH_IclR"/>
    <property type="match status" value="1"/>
</dbReference>
<reference evidence="3" key="1">
    <citation type="submission" date="2024-07" db="EMBL/GenBank/DDBJ databases">
        <authorList>
            <person name="Yu S.T."/>
        </authorList>
    </citation>
    <scope>NUCLEOTIDE SEQUENCE</scope>
    <source>
        <strain evidence="3">R28</strain>
    </source>
</reference>
<dbReference type="GO" id="GO:0003677">
    <property type="term" value="F:DNA binding"/>
    <property type="evidence" value="ECO:0007669"/>
    <property type="project" value="InterPro"/>
</dbReference>
<dbReference type="InterPro" id="IPR050707">
    <property type="entry name" value="HTH_MetabolicPath_Reg"/>
</dbReference>
<dbReference type="PANTHER" id="PTHR30136:SF35">
    <property type="entry name" value="HTH-TYPE TRANSCRIPTIONAL REGULATOR RV1719"/>
    <property type="match status" value="1"/>
</dbReference>
<dbReference type="AlphaFoldDB" id="A0AB39QEA5"/>
<dbReference type="PROSITE" id="PS51077">
    <property type="entry name" value="HTH_ICLR"/>
    <property type="match status" value="1"/>
</dbReference>
<dbReference type="RefSeq" id="WP_369175456.1">
    <property type="nucleotide sequence ID" value="NZ_CP163439.1"/>
</dbReference>
<dbReference type="InterPro" id="IPR036388">
    <property type="entry name" value="WH-like_DNA-bd_sf"/>
</dbReference>